<evidence type="ECO:0000313" key="3">
    <source>
        <dbReference type="Proteomes" id="UP000825935"/>
    </source>
</evidence>
<proteinExistence type="predicted"/>
<keyword evidence="3" id="KW-1185">Reference proteome</keyword>
<dbReference type="AlphaFoldDB" id="A0A8T2UHM7"/>
<dbReference type="Proteomes" id="UP000825935">
    <property type="component" value="Chromosome 7"/>
</dbReference>
<accession>A0A8T2UHM7</accession>
<dbReference type="OrthoDB" id="1939301at2759"/>
<feature type="compositionally biased region" description="Basic and acidic residues" evidence="1">
    <location>
        <begin position="33"/>
        <end position="43"/>
    </location>
</feature>
<gene>
    <name evidence="2" type="ORF">KP509_07G043000</name>
</gene>
<organism evidence="2 3">
    <name type="scientific">Ceratopteris richardii</name>
    <name type="common">Triangle waterfern</name>
    <dbReference type="NCBI Taxonomy" id="49495"/>
    <lineage>
        <taxon>Eukaryota</taxon>
        <taxon>Viridiplantae</taxon>
        <taxon>Streptophyta</taxon>
        <taxon>Embryophyta</taxon>
        <taxon>Tracheophyta</taxon>
        <taxon>Polypodiopsida</taxon>
        <taxon>Polypodiidae</taxon>
        <taxon>Polypodiales</taxon>
        <taxon>Pteridineae</taxon>
        <taxon>Pteridaceae</taxon>
        <taxon>Parkerioideae</taxon>
        <taxon>Ceratopteris</taxon>
    </lineage>
</organism>
<dbReference type="PANTHER" id="PTHR34212:SF1">
    <property type="entry name" value="OS06G0106900 PROTEIN"/>
    <property type="match status" value="1"/>
</dbReference>
<reference evidence="2" key="1">
    <citation type="submission" date="2021-08" db="EMBL/GenBank/DDBJ databases">
        <title>WGS assembly of Ceratopteris richardii.</title>
        <authorList>
            <person name="Marchant D.B."/>
            <person name="Chen G."/>
            <person name="Jenkins J."/>
            <person name="Shu S."/>
            <person name="Leebens-Mack J."/>
            <person name="Grimwood J."/>
            <person name="Schmutz J."/>
            <person name="Soltis P."/>
            <person name="Soltis D."/>
            <person name="Chen Z.-H."/>
        </authorList>
    </citation>
    <scope>NUCLEOTIDE SEQUENCE</scope>
    <source>
        <strain evidence="2">Whitten #5841</strain>
        <tissue evidence="2">Leaf</tissue>
    </source>
</reference>
<protein>
    <submittedName>
        <fullName evidence="2">Uncharacterized protein</fullName>
    </submittedName>
</protein>
<evidence type="ECO:0000313" key="2">
    <source>
        <dbReference type="EMBL" id="KAH7432844.1"/>
    </source>
</evidence>
<dbReference type="EMBL" id="CM035412">
    <property type="protein sequence ID" value="KAH7432844.1"/>
    <property type="molecule type" value="Genomic_DNA"/>
</dbReference>
<feature type="region of interest" description="Disordered" evidence="1">
    <location>
        <begin position="25"/>
        <end position="50"/>
    </location>
</feature>
<sequence>MWHSENSPSSKGIVSSPCVASGLCSRKDKKKQAKEEKDRQKQVEKKRRRLEKALATSAAIRLELEKKKQRKREEEQRLDEEGAALAESVALYVLLDEDSEGVTHLGAYREIDFQGFTVLSESNNALLRANNYVPYLSSRGHFDCVLSSGVNRHNSTACTFIDFGANGLPLQSFTSQNEFIHSFNQSSQVALRMAHKNQGELAKNNSESRFHKCQEAITNAGFPDHIADWNSMYTLPEYFMEQT</sequence>
<comment type="caution">
    <text evidence="2">The sequence shown here is derived from an EMBL/GenBank/DDBJ whole genome shotgun (WGS) entry which is preliminary data.</text>
</comment>
<evidence type="ECO:0000256" key="1">
    <source>
        <dbReference type="SAM" id="MobiDB-lite"/>
    </source>
</evidence>
<name>A0A8T2UHM7_CERRI</name>
<dbReference type="PANTHER" id="PTHR34212">
    <property type="entry name" value="OS02G0104200 PROTEIN"/>
    <property type="match status" value="1"/>
</dbReference>